<dbReference type="GeneID" id="19159476"/>
<dbReference type="HOGENOM" id="CLU_030964_0_0_1"/>
<dbReference type="RefSeq" id="XP_007723677.1">
    <property type="nucleotide sequence ID" value="XM_007725487.1"/>
</dbReference>
<organism evidence="1 2">
    <name type="scientific">Capronia coronata CBS 617.96</name>
    <dbReference type="NCBI Taxonomy" id="1182541"/>
    <lineage>
        <taxon>Eukaryota</taxon>
        <taxon>Fungi</taxon>
        <taxon>Dikarya</taxon>
        <taxon>Ascomycota</taxon>
        <taxon>Pezizomycotina</taxon>
        <taxon>Eurotiomycetes</taxon>
        <taxon>Chaetothyriomycetidae</taxon>
        <taxon>Chaetothyriales</taxon>
        <taxon>Herpotrichiellaceae</taxon>
        <taxon>Capronia</taxon>
    </lineage>
</organism>
<dbReference type="Proteomes" id="UP000019484">
    <property type="component" value="Unassembled WGS sequence"/>
</dbReference>
<dbReference type="OrthoDB" id="4160673at2759"/>
<dbReference type="AlphaFoldDB" id="W9YEH6"/>
<accession>W9YEH6</accession>
<dbReference type="eggNOG" id="ENOG502T6RM">
    <property type="taxonomic scope" value="Eukaryota"/>
</dbReference>
<name>W9YEH6_9EURO</name>
<gene>
    <name evidence="1" type="ORF">A1O1_04595</name>
</gene>
<evidence type="ECO:0000313" key="1">
    <source>
        <dbReference type="EMBL" id="EXJ87671.1"/>
    </source>
</evidence>
<dbReference type="EMBL" id="AMWN01000004">
    <property type="protein sequence ID" value="EXJ87671.1"/>
    <property type="molecule type" value="Genomic_DNA"/>
</dbReference>
<comment type="caution">
    <text evidence="1">The sequence shown here is derived from an EMBL/GenBank/DDBJ whole genome shotgun (WGS) entry which is preliminary data.</text>
</comment>
<keyword evidence="2" id="KW-1185">Reference proteome</keyword>
<sequence length="526" mass="59232">MSENRAQQHVLSHAPSAVIMAFVGIDVKNLAIHALNRLLLDATMKNLQTHCAVCQIPFHRVLTFARKNVETRVLLSMEKSALLPPCARNCGHLVPLAQLDSVNLTSLYVQRADGSLSINPSIRIADVQKPTCICGAPCLTTRRYILAAKLIDFHNTLDRLIAVIGGKMQYYARMIEATEENLSKDFVAFVNGIRPNPLAAKQNTSLLIRRYQDVRKLQKEIGNFRDKVIDPIQRRLAELHTTFPNVAGDYRLLFYLHFKILEYRVIDVRIVDTVKLADHLLQLQDSSYGVQRQGLKMLEFTNKESTACIDHCQDTLSDPYVKTSPCIESEIRLHQIRFQLLAKSTLKQGLEGEPVEDSVIQGNLETLINVCRLLPTTHSDLVNSTHNLARTFQQGGAHEGMIPEIKIDSVRRVERLWGMHEVGYLKHCAQFHLFSAKTFPRGCPQCGKLTVDMDDMFRQSSKNLFEKQFLAAMTTKHGNSKTSAGDVAQTASKEAVEVCVSKTKAVEKELTNEERFLVAMRKLGTK</sequence>
<reference evidence="1 2" key="1">
    <citation type="submission" date="2013-03" db="EMBL/GenBank/DDBJ databases">
        <title>The Genome Sequence of Capronia coronata CBS 617.96.</title>
        <authorList>
            <consortium name="The Broad Institute Genomics Platform"/>
            <person name="Cuomo C."/>
            <person name="de Hoog S."/>
            <person name="Gorbushina A."/>
            <person name="Walker B."/>
            <person name="Young S.K."/>
            <person name="Zeng Q."/>
            <person name="Gargeya S."/>
            <person name="Fitzgerald M."/>
            <person name="Haas B."/>
            <person name="Abouelleil A."/>
            <person name="Allen A.W."/>
            <person name="Alvarado L."/>
            <person name="Arachchi H.M."/>
            <person name="Berlin A.M."/>
            <person name="Chapman S.B."/>
            <person name="Gainer-Dewar J."/>
            <person name="Goldberg J."/>
            <person name="Griggs A."/>
            <person name="Gujja S."/>
            <person name="Hansen M."/>
            <person name="Howarth C."/>
            <person name="Imamovic A."/>
            <person name="Ireland A."/>
            <person name="Larimer J."/>
            <person name="McCowan C."/>
            <person name="Murphy C."/>
            <person name="Pearson M."/>
            <person name="Poon T.W."/>
            <person name="Priest M."/>
            <person name="Roberts A."/>
            <person name="Saif S."/>
            <person name="Shea T."/>
            <person name="Sisk P."/>
            <person name="Sykes S."/>
            <person name="Wortman J."/>
            <person name="Nusbaum C."/>
            <person name="Birren B."/>
        </authorList>
    </citation>
    <scope>NUCLEOTIDE SEQUENCE [LARGE SCALE GENOMIC DNA]</scope>
    <source>
        <strain evidence="1 2">CBS 617.96</strain>
    </source>
</reference>
<proteinExistence type="predicted"/>
<protein>
    <submittedName>
        <fullName evidence="1">Uncharacterized protein</fullName>
    </submittedName>
</protein>
<evidence type="ECO:0000313" key="2">
    <source>
        <dbReference type="Proteomes" id="UP000019484"/>
    </source>
</evidence>